<dbReference type="PROSITE" id="PS50994">
    <property type="entry name" value="INTEGRASE"/>
    <property type="match status" value="1"/>
</dbReference>
<dbReference type="Pfam" id="PF13276">
    <property type="entry name" value="HTH_21"/>
    <property type="match status" value="1"/>
</dbReference>
<protein>
    <submittedName>
        <fullName evidence="2">Transposase</fullName>
    </submittedName>
</protein>
<comment type="caution">
    <text evidence="2">The sequence shown here is derived from an EMBL/GenBank/DDBJ whole genome shotgun (WGS) entry which is preliminary data.</text>
</comment>
<dbReference type="RefSeq" id="WP_354510589.1">
    <property type="nucleotide sequence ID" value="NZ_JBEPMO010000023.1"/>
</dbReference>
<dbReference type="Proteomes" id="UP001549146">
    <property type="component" value="Unassembled WGS sequence"/>
</dbReference>
<name>A0ABV2LWS2_9FLAO</name>
<evidence type="ECO:0000259" key="1">
    <source>
        <dbReference type="PROSITE" id="PS50994"/>
    </source>
</evidence>
<dbReference type="InterPro" id="IPR012337">
    <property type="entry name" value="RNaseH-like_sf"/>
</dbReference>
<dbReference type="InterPro" id="IPR025948">
    <property type="entry name" value="HTH-like_dom"/>
</dbReference>
<feature type="domain" description="Integrase catalytic" evidence="1">
    <location>
        <begin position="105"/>
        <end position="273"/>
    </location>
</feature>
<reference evidence="2 3" key="1">
    <citation type="submission" date="2024-06" db="EMBL/GenBank/DDBJ databases">
        <title>Genomic Encyclopedia of Type Strains, Phase IV (KMG-IV): sequencing the most valuable type-strain genomes for metagenomic binning, comparative biology and taxonomic classification.</title>
        <authorList>
            <person name="Goeker M."/>
        </authorList>
    </citation>
    <scope>NUCLEOTIDE SEQUENCE [LARGE SCALE GENOMIC DNA]</scope>
    <source>
        <strain evidence="2 3">DSM 29388</strain>
    </source>
</reference>
<evidence type="ECO:0000313" key="3">
    <source>
        <dbReference type="Proteomes" id="UP001549146"/>
    </source>
</evidence>
<dbReference type="PANTHER" id="PTHR47515:SF2">
    <property type="entry name" value="INTEGRASE CORE DOMAIN PROTEIN"/>
    <property type="match status" value="1"/>
</dbReference>
<keyword evidence="3" id="KW-1185">Reference proteome</keyword>
<dbReference type="NCBIfam" id="NF033516">
    <property type="entry name" value="transpos_IS3"/>
    <property type="match status" value="1"/>
</dbReference>
<dbReference type="EMBL" id="JBEPMO010000023">
    <property type="protein sequence ID" value="MET3732916.1"/>
    <property type="molecule type" value="Genomic_DNA"/>
</dbReference>
<sequence length="275" mass="32948">MVKPALRKQIAAYLEREHLLSQRRSCDLSGISRRTYRYKSIKPPDEDLIDKLTELAKNHLGYGFWKLYHKLRSSGHHWNHKKVYRVYKQLGMNIVKRSRRRLPTRIQQPIEIPPRSGECWSMDFMQDSLYCGQRFRLLNIADDYNREMVAMEIGYSIGGERVVRVLERLKEQGKKPLQIRVDNGPEFISKVFQRWAKENQVKIHYIQPGKPTQNSLIERINRSCREELLNPYIFDSLQQVEIKATQWQWEYNHQRPHKSLGYKSPKQFELMNYNN</sequence>
<dbReference type="PANTHER" id="PTHR47515">
    <property type="entry name" value="LOW CALCIUM RESPONSE LOCUS PROTEIN T"/>
    <property type="match status" value="1"/>
</dbReference>
<dbReference type="SUPFAM" id="SSF53098">
    <property type="entry name" value="Ribonuclease H-like"/>
    <property type="match status" value="1"/>
</dbReference>
<evidence type="ECO:0000313" key="2">
    <source>
        <dbReference type="EMBL" id="MET3732916.1"/>
    </source>
</evidence>
<proteinExistence type="predicted"/>
<accession>A0ABV2LWS2</accession>
<dbReference type="Pfam" id="PF13683">
    <property type="entry name" value="rve_3"/>
    <property type="match status" value="1"/>
</dbReference>
<dbReference type="InterPro" id="IPR036397">
    <property type="entry name" value="RNaseH_sf"/>
</dbReference>
<dbReference type="InterPro" id="IPR001584">
    <property type="entry name" value="Integrase_cat-core"/>
</dbReference>
<dbReference type="Gene3D" id="3.30.420.10">
    <property type="entry name" value="Ribonuclease H-like superfamily/Ribonuclease H"/>
    <property type="match status" value="1"/>
</dbReference>
<dbReference type="InterPro" id="IPR048020">
    <property type="entry name" value="Transpos_IS3"/>
</dbReference>
<organism evidence="2 3">
    <name type="scientific">Moheibacter stercoris</name>
    <dbReference type="NCBI Taxonomy" id="1628251"/>
    <lineage>
        <taxon>Bacteria</taxon>
        <taxon>Pseudomonadati</taxon>
        <taxon>Bacteroidota</taxon>
        <taxon>Flavobacteriia</taxon>
        <taxon>Flavobacteriales</taxon>
        <taxon>Weeksellaceae</taxon>
        <taxon>Moheibacter</taxon>
    </lineage>
</organism>
<gene>
    <name evidence="2" type="ORF">ABID46_002507</name>
</gene>